<dbReference type="EMBL" id="QURH01001002">
    <property type="protein sequence ID" value="RFU37145.1"/>
    <property type="molecule type" value="Genomic_DNA"/>
</dbReference>
<dbReference type="RefSeq" id="WP_117361209.1">
    <property type="nucleotide sequence ID" value="NZ_QURH01001002.1"/>
</dbReference>
<dbReference type="PROSITE" id="PS50042">
    <property type="entry name" value="CNMP_BINDING_3"/>
    <property type="match status" value="1"/>
</dbReference>
<dbReference type="GO" id="GO:0003677">
    <property type="term" value="F:DNA binding"/>
    <property type="evidence" value="ECO:0007669"/>
    <property type="project" value="UniProtKB-KW"/>
</dbReference>
<feature type="domain" description="Cyclic nucleotide-binding" evidence="5">
    <location>
        <begin position="86"/>
        <end position="145"/>
    </location>
</feature>
<evidence type="ECO:0000256" key="3">
    <source>
        <dbReference type="ARBA" id="ARBA00023163"/>
    </source>
</evidence>
<feature type="non-terminal residue" evidence="6">
    <location>
        <position position="325"/>
    </location>
</feature>
<dbReference type="InterPro" id="IPR012318">
    <property type="entry name" value="HTH_CRP"/>
</dbReference>
<accession>A0A372JAU9</accession>
<proteinExistence type="predicted"/>
<gene>
    <name evidence="6" type="ORF">DZF91_34350</name>
</gene>
<evidence type="ECO:0000256" key="1">
    <source>
        <dbReference type="ARBA" id="ARBA00023015"/>
    </source>
</evidence>
<feature type="region of interest" description="Disordered" evidence="4">
    <location>
        <begin position="294"/>
        <end position="325"/>
    </location>
</feature>
<dbReference type="Proteomes" id="UP000261811">
    <property type="component" value="Unassembled WGS sequence"/>
</dbReference>
<evidence type="ECO:0000313" key="7">
    <source>
        <dbReference type="Proteomes" id="UP000261811"/>
    </source>
</evidence>
<evidence type="ECO:0000256" key="2">
    <source>
        <dbReference type="ARBA" id="ARBA00023125"/>
    </source>
</evidence>
<protein>
    <recommendedName>
        <fullName evidence="5">Cyclic nucleotide-binding domain-containing protein</fullName>
    </recommendedName>
</protein>
<dbReference type="SUPFAM" id="SSF46785">
    <property type="entry name" value="Winged helix' DNA-binding domain"/>
    <property type="match status" value="1"/>
</dbReference>
<dbReference type="GO" id="GO:0006355">
    <property type="term" value="P:regulation of DNA-templated transcription"/>
    <property type="evidence" value="ECO:0007669"/>
    <property type="project" value="InterPro"/>
</dbReference>
<keyword evidence="1" id="KW-0805">Transcription regulation</keyword>
<dbReference type="CDD" id="cd00038">
    <property type="entry name" value="CAP_ED"/>
    <property type="match status" value="1"/>
</dbReference>
<dbReference type="InterPro" id="IPR036390">
    <property type="entry name" value="WH_DNA-bd_sf"/>
</dbReference>
<dbReference type="AlphaFoldDB" id="A0A372JAU9"/>
<keyword evidence="7" id="KW-1185">Reference proteome</keyword>
<comment type="caution">
    <text evidence="6">The sequence shown here is derived from an EMBL/GenBank/DDBJ whole genome shotgun (WGS) entry which is preliminary data.</text>
</comment>
<organism evidence="6 7">
    <name type="scientific">Actinomadura logoneensis</name>
    <dbReference type="NCBI Taxonomy" id="2293572"/>
    <lineage>
        <taxon>Bacteria</taxon>
        <taxon>Bacillati</taxon>
        <taxon>Actinomycetota</taxon>
        <taxon>Actinomycetes</taxon>
        <taxon>Streptosporangiales</taxon>
        <taxon>Thermomonosporaceae</taxon>
        <taxon>Actinomadura</taxon>
    </lineage>
</organism>
<feature type="compositionally biased region" description="Low complexity" evidence="4">
    <location>
        <begin position="194"/>
        <end position="213"/>
    </location>
</feature>
<evidence type="ECO:0000256" key="4">
    <source>
        <dbReference type="SAM" id="MobiDB-lite"/>
    </source>
</evidence>
<dbReference type="Gene3D" id="2.60.120.10">
    <property type="entry name" value="Jelly Rolls"/>
    <property type="match status" value="1"/>
</dbReference>
<dbReference type="InterPro" id="IPR018490">
    <property type="entry name" value="cNMP-bd_dom_sf"/>
</dbReference>
<feature type="region of interest" description="Disordered" evidence="4">
    <location>
        <begin position="194"/>
        <end position="238"/>
    </location>
</feature>
<keyword evidence="3" id="KW-0804">Transcription</keyword>
<dbReference type="Pfam" id="PF13545">
    <property type="entry name" value="HTH_Crp_2"/>
    <property type="match status" value="1"/>
</dbReference>
<sequence length="325" mass="34393">MGTREVALGAIEGRPGAFWSRLGRSDQQALWAMGRRVEVPPGGMLCHQGVASPAVIVLFPAPTRTTGRILAKEFVANGEGDESVIELFGAGDLVAGLAPWGRPQRATVAALDHVAALRVDRRQFGGLLAANPQVAAAAMDAFAQRDTYSGRRHAVHVADHPQRLAHHLLELAHRFGDPVPHPLAALAPHLLSASAQPSPDAAQHSSGASAQHGPDAAAPYGRDGQAARGSHGNGTAPPGIAIAVPSRLSQADLANWAGVSRETLVRWYRRWRSKGILLPRPLTLLDPEALRREAAPWGDEWPAVPAREDGPEPEPDPGRPAGLAR</sequence>
<dbReference type="InterPro" id="IPR014710">
    <property type="entry name" value="RmlC-like_jellyroll"/>
</dbReference>
<name>A0A372JAU9_9ACTN</name>
<keyword evidence="2" id="KW-0238">DNA-binding</keyword>
<dbReference type="SUPFAM" id="SSF51206">
    <property type="entry name" value="cAMP-binding domain-like"/>
    <property type="match status" value="1"/>
</dbReference>
<dbReference type="OrthoDB" id="5521887at2"/>
<evidence type="ECO:0000313" key="6">
    <source>
        <dbReference type="EMBL" id="RFU37145.1"/>
    </source>
</evidence>
<reference evidence="6 7" key="1">
    <citation type="submission" date="2018-08" db="EMBL/GenBank/DDBJ databases">
        <title>Actinomadura jelena sp. nov., a novel Actinomycete isolated from soil in Chad.</title>
        <authorList>
            <person name="Shi L."/>
        </authorList>
    </citation>
    <scope>NUCLEOTIDE SEQUENCE [LARGE SCALE GENOMIC DNA]</scope>
    <source>
        <strain evidence="6 7">NEAU-G17</strain>
    </source>
</reference>
<dbReference type="InterPro" id="IPR000595">
    <property type="entry name" value="cNMP-bd_dom"/>
</dbReference>
<evidence type="ECO:0000259" key="5">
    <source>
        <dbReference type="PROSITE" id="PS50042"/>
    </source>
</evidence>